<protein>
    <submittedName>
        <fullName evidence="1">Pelovaterin</fullName>
    </submittedName>
</protein>
<sequence length="37" mass="4278">MKQCFIFTFCHLFLSFLFDFDCSVLIDHATVGCSGRK</sequence>
<proteinExistence type="predicted"/>
<dbReference type="EMBL" id="BK015120">
    <property type="protein sequence ID" value="DAD91718.1"/>
    <property type="molecule type" value="Genomic_DNA"/>
</dbReference>
<reference evidence="1" key="1">
    <citation type="journal article" date="2021" name="Proc. Natl. Acad. Sci. U.S.A.">
        <title>A Catalog of Tens of Thousands of Viruses from Human Metagenomes Reveals Hidden Associations with Chronic Diseases.</title>
        <authorList>
            <person name="Tisza M.J."/>
            <person name="Buck C.B."/>
        </authorList>
    </citation>
    <scope>NUCLEOTIDE SEQUENCE</scope>
    <source>
        <strain evidence="1">Ctv3H3</strain>
    </source>
</reference>
<organism evidence="1">
    <name type="scientific">Phage sp. ctv3H3</name>
    <dbReference type="NCBI Taxonomy" id="2826753"/>
    <lineage>
        <taxon>Viruses</taxon>
    </lineage>
</organism>
<accession>A0A8S5NAJ5</accession>
<evidence type="ECO:0000313" key="1">
    <source>
        <dbReference type="EMBL" id="DAD91718.1"/>
    </source>
</evidence>
<name>A0A8S5NAJ5_9VIRU</name>